<dbReference type="OrthoDB" id="1097528at2"/>
<dbReference type="InterPro" id="IPR013325">
    <property type="entry name" value="RNA_pol_sigma_r2"/>
</dbReference>
<evidence type="ECO:0000256" key="4">
    <source>
        <dbReference type="ARBA" id="ARBA00023163"/>
    </source>
</evidence>
<dbReference type="NCBIfam" id="TIGR02985">
    <property type="entry name" value="Sig70_bacteroi1"/>
    <property type="match status" value="1"/>
</dbReference>
<keyword evidence="2" id="KW-0805">Transcription regulation</keyword>
<feature type="domain" description="RNA polymerase sigma factor 70 region 4 type 2" evidence="6">
    <location>
        <begin position="122"/>
        <end position="174"/>
    </location>
</feature>
<reference evidence="7 8" key="1">
    <citation type="submission" date="2018-05" db="EMBL/GenBank/DDBJ databases">
        <title>Chitinophaga sp. K3CV102501T nov., isolated from isolated from a monsoon evergreen broad-leaved forest soil.</title>
        <authorList>
            <person name="Lv Y."/>
        </authorList>
    </citation>
    <scope>NUCLEOTIDE SEQUENCE [LARGE SCALE GENOMIC DNA]</scope>
    <source>
        <strain evidence="7 8">GDMCC 1.1325</strain>
    </source>
</reference>
<dbReference type="GO" id="GO:0003677">
    <property type="term" value="F:DNA binding"/>
    <property type="evidence" value="ECO:0007669"/>
    <property type="project" value="InterPro"/>
</dbReference>
<dbReference type="SUPFAM" id="SSF88659">
    <property type="entry name" value="Sigma3 and sigma4 domains of RNA polymerase sigma factors"/>
    <property type="match status" value="1"/>
</dbReference>
<comment type="similarity">
    <text evidence="1">Belongs to the sigma-70 factor family. ECF subfamily.</text>
</comment>
<dbReference type="NCBIfam" id="TIGR02937">
    <property type="entry name" value="sigma70-ECF"/>
    <property type="match status" value="1"/>
</dbReference>
<evidence type="ECO:0000256" key="3">
    <source>
        <dbReference type="ARBA" id="ARBA00023082"/>
    </source>
</evidence>
<gene>
    <name evidence="7" type="ORF">DF182_10385</name>
</gene>
<dbReference type="PANTHER" id="PTHR43133">
    <property type="entry name" value="RNA POLYMERASE ECF-TYPE SIGMA FACTO"/>
    <property type="match status" value="1"/>
</dbReference>
<dbReference type="InterPro" id="IPR013249">
    <property type="entry name" value="RNA_pol_sigma70_r4_t2"/>
</dbReference>
<dbReference type="InterPro" id="IPR036388">
    <property type="entry name" value="WH-like_DNA-bd_sf"/>
</dbReference>
<dbReference type="GO" id="GO:0016987">
    <property type="term" value="F:sigma factor activity"/>
    <property type="evidence" value="ECO:0007669"/>
    <property type="project" value="UniProtKB-KW"/>
</dbReference>
<keyword evidence="3" id="KW-0731">Sigma factor</keyword>
<dbReference type="Pfam" id="PF04542">
    <property type="entry name" value="Sigma70_r2"/>
    <property type="match status" value="1"/>
</dbReference>
<evidence type="ECO:0000256" key="1">
    <source>
        <dbReference type="ARBA" id="ARBA00010641"/>
    </source>
</evidence>
<dbReference type="Gene3D" id="1.10.10.10">
    <property type="entry name" value="Winged helix-like DNA-binding domain superfamily/Winged helix DNA-binding domain"/>
    <property type="match status" value="1"/>
</dbReference>
<organism evidence="7 8">
    <name type="scientific">Chitinophaga flava</name>
    <dbReference type="NCBI Taxonomy" id="2259036"/>
    <lineage>
        <taxon>Bacteria</taxon>
        <taxon>Pseudomonadati</taxon>
        <taxon>Bacteroidota</taxon>
        <taxon>Chitinophagia</taxon>
        <taxon>Chitinophagales</taxon>
        <taxon>Chitinophagaceae</taxon>
        <taxon>Chitinophaga</taxon>
    </lineage>
</organism>
<dbReference type="Pfam" id="PF08281">
    <property type="entry name" value="Sigma70_r4_2"/>
    <property type="match status" value="1"/>
</dbReference>
<dbReference type="InterPro" id="IPR014284">
    <property type="entry name" value="RNA_pol_sigma-70_dom"/>
</dbReference>
<proteinExistence type="inferred from homology"/>
<evidence type="ECO:0000259" key="5">
    <source>
        <dbReference type="Pfam" id="PF04542"/>
    </source>
</evidence>
<dbReference type="InterPro" id="IPR014327">
    <property type="entry name" value="RNA_pol_sigma70_bacteroid"/>
</dbReference>
<dbReference type="EMBL" id="QFFJ01000001">
    <property type="protein sequence ID" value="RBL92957.1"/>
    <property type="molecule type" value="Genomic_DNA"/>
</dbReference>
<dbReference type="InterPro" id="IPR039425">
    <property type="entry name" value="RNA_pol_sigma-70-like"/>
</dbReference>
<dbReference type="PANTHER" id="PTHR43133:SF46">
    <property type="entry name" value="RNA POLYMERASE SIGMA-70 FACTOR ECF SUBFAMILY"/>
    <property type="match status" value="1"/>
</dbReference>
<dbReference type="InterPro" id="IPR007627">
    <property type="entry name" value="RNA_pol_sigma70_r2"/>
</dbReference>
<evidence type="ECO:0000313" key="7">
    <source>
        <dbReference type="EMBL" id="RBL92957.1"/>
    </source>
</evidence>
<keyword evidence="8" id="KW-1185">Reference proteome</keyword>
<dbReference type="InterPro" id="IPR013324">
    <property type="entry name" value="RNA_pol_sigma_r3/r4-like"/>
</dbReference>
<comment type="caution">
    <text evidence="7">The sequence shown here is derived from an EMBL/GenBank/DDBJ whole genome shotgun (WGS) entry which is preliminary data.</text>
</comment>
<dbReference type="Gene3D" id="1.10.1740.10">
    <property type="match status" value="1"/>
</dbReference>
<dbReference type="Proteomes" id="UP000253410">
    <property type="component" value="Unassembled WGS sequence"/>
</dbReference>
<accession>A0A365Y2Y2</accession>
<dbReference type="RefSeq" id="WP_113615553.1">
    <property type="nucleotide sequence ID" value="NZ_QFFJ01000001.1"/>
</dbReference>
<evidence type="ECO:0000313" key="8">
    <source>
        <dbReference type="Proteomes" id="UP000253410"/>
    </source>
</evidence>
<feature type="domain" description="RNA polymerase sigma-70 region 2" evidence="5">
    <location>
        <begin position="26"/>
        <end position="91"/>
    </location>
</feature>
<dbReference type="GO" id="GO:0006352">
    <property type="term" value="P:DNA-templated transcription initiation"/>
    <property type="evidence" value="ECO:0007669"/>
    <property type="project" value="InterPro"/>
</dbReference>
<dbReference type="SUPFAM" id="SSF88946">
    <property type="entry name" value="Sigma2 domain of RNA polymerase sigma factors"/>
    <property type="match status" value="1"/>
</dbReference>
<sequence>MTGQPNKDILWMERLREDDASAFTEIYEAYREKLLAVAYNRLSDIQAAEDIVQDVFASLWNQRHNRQINNAGAYLATAVKYKILDRFRREQLLRQYQEVYSTNIPVNVAEPEMTYQYKHILQLLQEEVNKLPEKCQLIFRYSREQGMPVKEIAQTLNISSKTVENQLTKALRQLKGSIRHLFSIFFSFFF</sequence>
<protein>
    <submittedName>
        <fullName evidence="7">RNA polymerase subunit sigma-70</fullName>
    </submittedName>
</protein>
<evidence type="ECO:0000259" key="6">
    <source>
        <dbReference type="Pfam" id="PF08281"/>
    </source>
</evidence>
<keyword evidence="4" id="KW-0804">Transcription</keyword>
<dbReference type="AlphaFoldDB" id="A0A365Y2Y2"/>
<name>A0A365Y2Y2_9BACT</name>
<evidence type="ECO:0000256" key="2">
    <source>
        <dbReference type="ARBA" id="ARBA00023015"/>
    </source>
</evidence>